<organism evidence="2 3">
    <name type="scientific">Actinorhabdospora filicis</name>
    <dbReference type="NCBI Taxonomy" id="1785913"/>
    <lineage>
        <taxon>Bacteria</taxon>
        <taxon>Bacillati</taxon>
        <taxon>Actinomycetota</taxon>
        <taxon>Actinomycetes</taxon>
        <taxon>Micromonosporales</taxon>
        <taxon>Micromonosporaceae</taxon>
        <taxon>Actinorhabdospora</taxon>
    </lineage>
</organism>
<evidence type="ECO:0000256" key="1">
    <source>
        <dbReference type="SAM" id="MobiDB-lite"/>
    </source>
</evidence>
<evidence type="ECO:0000313" key="2">
    <source>
        <dbReference type="EMBL" id="GLZ79976.1"/>
    </source>
</evidence>
<protein>
    <submittedName>
        <fullName evidence="2">Uncharacterized protein</fullName>
    </submittedName>
</protein>
<evidence type="ECO:0000313" key="3">
    <source>
        <dbReference type="Proteomes" id="UP001165079"/>
    </source>
</evidence>
<reference evidence="2" key="1">
    <citation type="submission" date="2023-03" db="EMBL/GenBank/DDBJ databases">
        <title>Actinorhabdospora filicis NBRC 111898.</title>
        <authorList>
            <person name="Ichikawa N."/>
            <person name="Sato H."/>
            <person name="Tonouchi N."/>
        </authorList>
    </citation>
    <scope>NUCLEOTIDE SEQUENCE</scope>
    <source>
        <strain evidence="2">NBRC 111898</strain>
    </source>
</reference>
<feature type="region of interest" description="Disordered" evidence="1">
    <location>
        <begin position="1"/>
        <end position="29"/>
    </location>
</feature>
<sequence length="91" mass="9795">MKRRGRSSRKRKAHTPGGGACDVRDRNGSTVSARILNTEGLRDEDGVQHETGRVACLGSGASRQADMRRSLGTPVVARTRIKPEARPGARS</sequence>
<name>A0A9W6SSK3_9ACTN</name>
<gene>
    <name evidence="2" type="ORF">Afil01_47830</name>
</gene>
<proteinExistence type="predicted"/>
<feature type="compositionally biased region" description="Basic residues" evidence="1">
    <location>
        <begin position="1"/>
        <end position="14"/>
    </location>
</feature>
<dbReference type="Proteomes" id="UP001165079">
    <property type="component" value="Unassembled WGS sequence"/>
</dbReference>
<accession>A0A9W6SSK3</accession>
<dbReference type="AlphaFoldDB" id="A0A9W6SSK3"/>
<dbReference type="EMBL" id="BSTX01000003">
    <property type="protein sequence ID" value="GLZ79976.1"/>
    <property type="molecule type" value="Genomic_DNA"/>
</dbReference>
<comment type="caution">
    <text evidence="2">The sequence shown here is derived from an EMBL/GenBank/DDBJ whole genome shotgun (WGS) entry which is preliminary data.</text>
</comment>
<keyword evidence="3" id="KW-1185">Reference proteome</keyword>